<sequence length="175" mass="19164">MKRNKIKTKENDRKISIPIKSLSKGVSPPNQSKPGDAGADARIIGFKKIVSKNGKKEPIDVDSDSYTLNSLELVGCSLGFSTAIPEGYYFKVVPRSGFALEGLSIVNSPGTIDAGYRNEWMAIVINLSNKDVILKKGDRICQIILAKMYEYEFIEMEELPASERGLGGFGSTGKR</sequence>
<evidence type="ECO:0000256" key="4">
    <source>
        <dbReference type="ARBA" id="ARBA00023080"/>
    </source>
</evidence>
<dbReference type="GO" id="GO:0004170">
    <property type="term" value="F:dUTP diphosphatase activity"/>
    <property type="evidence" value="ECO:0007669"/>
    <property type="project" value="UniProtKB-EC"/>
</dbReference>
<dbReference type="PANTHER" id="PTHR11241:SF0">
    <property type="entry name" value="DEOXYURIDINE 5'-TRIPHOSPHATE NUCLEOTIDOHYDROLASE"/>
    <property type="match status" value="1"/>
</dbReference>
<gene>
    <name evidence="7" type="ORF">LCGC14_0818000</name>
</gene>
<proteinExistence type="inferred from homology"/>
<dbReference type="NCBIfam" id="TIGR00576">
    <property type="entry name" value="dut"/>
    <property type="match status" value="1"/>
</dbReference>
<evidence type="ECO:0000256" key="2">
    <source>
        <dbReference type="ARBA" id="ARBA00012379"/>
    </source>
</evidence>
<dbReference type="CDD" id="cd07557">
    <property type="entry name" value="trimeric_dUTPase"/>
    <property type="match status" value="1"/>
</dbReference>
<dbReference type="GO" id="GO:0046081">
    <property type="term" value="P:dUTP catabolic process"/>
    <property type="evidence" value="ECO:0007669"/>
    <property type="project" value="InterPro"/>
</dbReference>
<evidence type="ECO:0000259" key="6">
    <source>
        <dbReference type="Pfam" id="PF00692"/>
    </source>
</evidence>
<dbReference type="InterPro" id="IPR029054">
    <property type="entry name" value="dUTPase-like"/>
</dbReference>
<dbReference type="InterPro" id="IPR008181">
    <property type="entry name" value="dUTPase"/>
</dbReference>
<dbReference type="InterPro" id="IPR033704">
    <property type="entry name" value="dUTPase_trimeric"/>
</dbReference>
<dbReference type="AlphaFoldDB" id="A0A0F9S4P0"/>
<dbReference type="EMBL" id="LAZR01002281">
    <property type="protein sequence ID" value="KKN32041.1"/>
    <property type="molecule type" value="Genomic_DNA"/>
</dbReference>
<comment type="caution">
    <text evidence="7">The sequence shown here is derived from an EMBL/GenBank/DDBJ whole genome shotgun (WGS) entry which is preliminary data.</text>
</comment>
<dbReference type="SUPFAM" id="SSF51283">
    <property type="entry name" value="dUTPase-like"/>
    <property type="match status" value="1"/>
</dbReference>
<dbReference type="GO" id="GO:0000287">
    <property type="term" value="F:magnesium ion binding"/>
    <property type="evidence" value="ECO:0007669"/>
    <property type="project" value="InterPro"/>
</dbReference>
<keyword evidence="3" id="KW-0378">Hydrolase</keyword>
<evidence type="ECO:0000313" key="7">
    <source>
        <dbReference type="EMBL" id="KKN32041.1"/>
    </source>
</evidence>
<evidence type="ECO:0000256" key="5">
    <source>
        <dbReference type="SAM" id="MobiDB-lite"/>
    </source>
</evidence>
<dbReference type="GO" id="GO:0006226">
    <property type="term" value="P:dUMP biosynthetic process"/>
    <property type="evidence" value="ECO:0007669"/>
    <property type="project" value="InterPro"/>
</dbReference>
<dbReference type="PANTHER" id="PTHR11241">
    <property type="entry name" value="DEOXYURIDINE 5'-TRIPHOSPHATE NUCLEOTIDOHYDROLASE"/>
    <property type="match status" value="1"/>
</dbReference>
<accession>A0A0F9S4P0</accession>
<keyword evidence="4" id="KW-0546">Nucleotide metabolism</keyword>
<protein>
    <recommendedName>
        <fullName evidence="2">dUTP diphosphatase</fullName>
        <ecNumber evidence="2">3.6.1.23</ecNumber>
    </recommendedName>
</protein>
<name>A0A0F9S4P0_9ZZZZ</name>
<dbReference type="Gene3D" id="2.70.40.10">
    <property type="match status" value="1"/>
</dbReference>
<feature type="domain" description="dUTPase-like" evidence="6">
    <location>
        <begin position="75"/>
        <end position="173"/>
    </location>
</feature>
<dbReference type="Pfam" id="PF00692">
    <property type="entry name" value="dUTPase"/>
    <property type="match status" value="1"/>
</dbReference>
<feature type="region of interest" description="Disordered" evidence="5">
    <location>
        <begin position="1"/>
        <end position="38"/>
    </location>
</feature>
<dbReference type="EC" id="3.6.1.23" evidence="2"/>
<evidence type="ECO:0000256" key="1">
    <source>
        <dbReference type="ARBA" id="ARBA00006581"/>
    </source>
</evidence>
<organism evidence="7">
    <name type="scientific">marine sediment metagenome</name>
    <dbReference type="NCBI Taxonomy" id="412755"/>
    <lineage>
        <taxon>unclassified sequences</taxon>
        <taxon>metagenomes</taxon>
        <taxon>ecological metagenomes</taxon>
    </lineage>
</organism>
<comment type="similarity">
    <text evidence="1">Belongs to the dUTPase family.</text>
</comment>
<dbReference type="InterPro" id="IPR036157">
    <property type="entry name" value="dUTPase-like_sf"/>
</dbReference>
<dbReference type="NCBIfam" id="NF001862">
    <property type="entry name" value="PRK00601.1"/>
    <property type="match status" value="1"/>
</dbReference>
<reference evidence="7" key="1">
    <citation type="journal article" date="2015" name="Nature">
        <title>Complex archaea that bridge the gap between prokaryotes and eukaryotes.</title>
        <authorList>
            <person name="Spang A."/>
            <person name="Saw J.H."/>
            <person name="Jorgensen S.L."/>
            <person name="Zaremba-Niedzwiedzka K."/>
            <person name="Martijn J."/>
            <person name="Lind A.E."/>
            <person name="van Eijk R."/>
            <person name="Schleper C."/>
            <person name="Guy L."/>
            <person name="Ettema T.J."/>
        </authorList>
    </citation>
    <scope>NUCLEOTIDE SEQUENCE</scope>
</reference>
<evidence type="ECO:0000256" key="3">
    <source>
        <dbReference type="ARBA" id="ARBA00022801"/>
    </source>
</evidence>